<sequence>MPAHPYRLARRVVLFAAAASLAAPRVRAQGWRPDRPIRLIVPFAPGGAADTIARLIAEPLGQDLGQPVTVENRPGGGTTIGAVAVARAAPDGHTLLYATPNVQILNPFLMRNLPYDPVADFAPVIALMRAPKLLVVGPDFAAPDPAGLIALAKRAPQPLSYGSAGVASSGHLASAMLGQMADVELLHVPFRGTAPAAQEVMAGRVDFMMDNIATLLPLVREGKLRALAVSTAEHAAAAPELPPLARTLPGYHDASFNYLLAPGRAPPEIIEKLNATMNAVLNLPIVADRFRILGIEKLGGTPAELAAAVKEESERWGPVIRRGGISIQ</sequence>
<dbReference type="InterPro" id="IPR042100">
    <property type="entry name" value="Bug_dom1"/>
</dbReference>
<dbReference type="PIRSF" id="PIRSF017082">
    <property type="entry name" value="YflP"/>
    <property type="match status" value="1"/>
</dbReference>
<gene>
    <name evidence="3" type="ORF">DFH01_14815</name>
</gene>
<dbReference type="RefSeq" id="WP_109871219.1">
    <property type="nucleotide sequence ID" value="NZ_QGNA01000003.1"/>
</dbReference>
<comment type="caution">
    <text evidence="3">The sequence shown here is derived from an EMBL/GenBank/DDBJ whole genome shotgun (WGS) entry which is preliminary data.</text>
</comment>
<dbReference type="Proteomes" id="UP000245765">
    <property type="component" value="Unassembled WGS sequence"/>
</dbReference>
<dbReference type="Pfam" id="PF03401">
    <property type="entry name" value="TctC"/>
    <property type="match status" value="1"/>
</dbReference>
<dbReference type="AlphaFoldDB" id="A0A317FFW8"/>
<evidence type="ECO:0000256" key="2">
    <source>
        <dbReference type="SAM" id="SignalP"/>
    </source>
</evidence>
<dbReference type="CDD" id="cd13578">
    <property type="entry name" value="PBP2_Bug27"/>
    <property type="match status" value="1"/>
</dbReference>
<dbReference type="PANTHER" id="PTHR42928:SF5">
    <property type="entry name" value="BLR1237 PROTEIN"/>
    <property type="match status" value="1"/>
</dbReference>
<dbReference type="PANTHER" id="PTHR42928">
    <property type="entry name" value="TRICARBOXYLATE-BINDING PROTEIN"/>
    <property type="match status" value="1"/>
</dbReference>
<feature type="signal peptide" evidence="2">
    <location>
        <begin position="1"/>
        <end position="28"/>
    </location>
</feature>
<proteinExistence type="inferred from homology"/>
<feature type="chain" id="PRO_5016308572" description="Tripartite tricarboxylate transporter substrate binding protein" evidence="2">
    <location>
        <begin position="29"/>
        <end position="328"/>
    </location>
</feature>
<dbReference type="EMBL" id="QGNA01000003">
    <property type="protein sequence ID" value="PWS36426.1"/>
    <property type="molecule type" value="Genomic_DNA"/>
</dbReference>
<accession>A0A317FFW8</accession>
<name>A0A317FFW8_9PROT</name>
<keyword evidence="2" id="KW-0732">Signal</keyword>
<dbReference type="Gene3D" id="3.40.190.150">
    <property type="entry name" value="Bordetella uptake gene, domain 1"/>
    <property type="match status" value="1"/>
</dbReference>
<dbReference type="SUPFAM" id="SSF53850">
    <property type="entry name" value="Periplasmic binding protein-like II"/>
    <property type="match status" value="1"/>
</dbReference>
<dbReference type="InterPro" id="IPR005064">
    <property type="entry name" value="BUG"/>
</dbReference>
<keyword evidence="4" id="KW-1185">Reference proteome</keyword>
<evidence type="ECO:0000256" key="1">
    <source>
        <dbReference type="ARBA" id="ARBA00006987"/>
    </source>
</evidence>
<comment type="similarity">
    <text evidence="1">Belongs to the UPF0065 (bug) family.</text>
</comment>
<reference evidence="4" key="1">
    <citation type="submission" date="2018-05" db="EMBL/GenBank/DDBJ databases">
        <authorList>
            <person name="Du Z."/>
            <person name="Wang X."/>
        </authorList>
    </citation>
    <scope>NUCLEOTIDE SEQUENCE [LARGE SCALE GENOMIC DNA]</scope>
    <source>
        <strain evidence="4">CQN31</strain>
    </source>
</reference>
<organism evidence="3 4">
    <name type="scientific">Falsiroseomonas bella</name>
    <dbReference type="NCBI Taxonomy" id="2184016"/>
    <lineage>
        <taxon>Bacteria</taxon>
        <taxon>Pseudomonadati</taxon>
        <taxon>Pseudomonadota</taxon>
        <taxon>Alphaproteobacteria</taxon>
        <taxon>Acetobacterales</taxon>
        <taxon>Roseomonadaceae</taxon>
        <taxon>Falsiroseomonas</taxon>
    </lineage>
</organism>
<evidence type="ECO:0000313" key="4">
    <source>
        <dbReference type="Proteomes" id="UP000245765"/>
    </source>
</evidence>
<dbReference type="OrthoDB" id="7251639at2"/>
<evidence type="ECO:0008006" key="5">
    <source>
        <dbReference type="Google" id="ProtNLM"/>
    </source>
</evidence>
<dbReference type="Gene3D" id="3.40.190.10">
    <property type="entry name" value="Periplasmic binding protein-like II"/>
    <property type="match status" value="1"/>
</dbReference>
<evidence type="ECO:0000313" key="3">
    <source>
        <dbReference type="EMBL" id="PWS36426.1"/>
    </source>
</evidence>
<protein>
    <recommendedName>
        <fullName evidence="5">Tripartite tricarboxylate transporter substrate binding protein</fullName>
    </recommendedName>
</protein>